<sequence>MERFVEAKEIIRTTNRVISVLPDVSQKVIRGLIDGLPEHSIAFNCGYGHIQYYSKIRPHALYLFSLYYPLDTFDEKDNPA</sequence>
<gene>
    <name evidence="1" type="ORF">H9856_02180</name>
</gene>
<reference evidence="1" key="1">
    <citation type="journal article" date="2021" name="PeerJ">
        <title>Extensive microbial diversity within the chicken gut microbiome revealed by metagenomics and culture.</title>
        <authorList>
            <person name="Gilroy R."/>
            <person name="Ravi A."/>
            <person name="Getino M."/>
            <person name="Pursley I."/>
            <person name="Horton D.L."/>
            <person name="Alikhan N.F."/>
            <person name="Baker D."/>
            <person name="Gharbi K."/>
            <person name="Hall N."/>
            <person name="Watson M."/>
            <person name="Adriaenssens E.M."/>
            <person name="Foster-Nyarko E."/>
            <person name="Jarju S."/>
            <person name="Secka A."/>
            <person name="Antonio M."/>
            <person name="Oren A."/>
            <person name="Chaudhuri R.R."/>
            <person name="La Ragione R."/>
            <person name="Hildebrand F."/>
            <person name="Pallen M.J."/>
        </authorList>
    </citation>
    <scope>NUCLEOTIDE SEQUENCE</scope>
    <source>
        <strain evidence="1">ChiSxjej3B15-572</strain>
    </source>
</reference>
<dbReference type="Proteomes" id="UP000824231">
    <property type="component" value="Unassembled WGS sequence"/>
</dbReference>
<comment type="caution">
    <text evidence="1">The sequence shown here is derived from an EMBL/GenBank/DDBJ whole genome shotgun (WGS) entry which is preliminary data.</text>
</comment>
<evidence type="ECO:0000313" key="1">
    <source>
        <dbReference type="EMBL" id="HIX35209.1"/>
    </source>
</evidence>
<organism evidence="1 2">
    <name type="scientific">Candidatus Limosilactobacillus merdigallinarum</name>
    <dbReference type="NCBI Taxonomy" id="2838652"/>
    <lineage>
        <taxon>Bacteria</taxon>
        <taxon>Bacillati</taxon>
        <taxon>Bacillota</taxon>
        <taxon>Bacilli</taxon>
        <taxon>Lactobacillales</taxon>
        <taxon>Lactobacillaceae</taxon>
        <taxon>Limosilactobacillus</taxon>
    </lineage>
</organism>
<reference evidence="1" key="2">
    <citation type="submission" date="2021-04" db="EMBL/GenBank/DDBJ databases">
        <authorList>
            <person name="Gilroy R."/>
        </authorList>
    </citation>
    <scope>NUCLEOTIDE SEQUENCE</scope>
    <source>
        <strain evidence="1">ChiSxjej3B15-572</strain>
    </source>
</reference>
<evidence type="ECO:0000313" key="2">
    <source>
        <dbReference type="Proteomes" id="UP000824231"/>
    </source>
</evidence>
<dbReference type="AlphaFoldDB" id="A0A9D2AK15"/>
<accession>A0A9D2AK15</accession>
<proteinExistence type="predicted"/>
<dbReference type="EMBL" id="DXFH01000005">
    <property type="protein sequence ID" value="HIX35209.1"/>
    <property type="molecule type" value="Genomic_DNA"/>
</dbReference>
<protein>
    <submittedName>
        <fullName evidence="1">Uncharacterized protein</fullName>
    </submittedName>
</protein>
<name>A0A9D2AK15_9LACO</name>